<dbReference type="Proteomes" id="UP000001052">
    <property type="component" value="Chromosome"/>
</dbReference>
<accession>C8X5F7</accession>
<keyword evidence="3" id="KW-1185">Reference proteome</keyword>
<evidence type="ECO:0000313" key="3">
    <source>
        <dbReference type="Proteomes" id="UP000001052"/>
    </source>
</evidence>
<dbReference type="AlphaFoldDB" id="C8X5F7"/>
<evidence type="ECO:0000313" key="2">
    <source>
        <dbReference type="EMBL" id="ACV69654.1"/>
    </source>
</evidence>
<dbReference type="HOGENOM" id="CLU_1406777_0_0_7"/>
<feature type="region of interest" description="Disordered" evidence="1">
    <location>
        <begin position="91"/>
        <end position="126"/>
    </location>
</feature>
<name>C8X5F7_DESRD</name>
<organism evidence="2 3">
    <name type="scientific">Desulfohalobium retbaense (strain ATCC 49708 / DSM 5692 / JCM 16813 / HR100)</name>
    <dbReference type="NCBI Taxonomy" id="485915"/>
    <lineage>
        <taxon>Bacteria</taxon>
        <taxon>Pseudomonadati</taxon>
        <taxon>Thermodesulfobacteriota</taxon>
        <taxon>Desulfovibrionia</taxon>
        <taxon>Desulfovibrionales</taxon>
        <taxon>Desulfohalobiaceae</taxon>
        <taxon>Desulfohalobium</taxon>
    </lineage>
</organism>
<sequence>MPGLVRLGCWVRSLRPDANATTGTPPLPLPFARGGEQRPVLTVGSGALLQCRPTKSVDKVLTSTHEANTSSRESGVNEAVFTVATVRRKKTVDGRRKTPETLVGPSLPGPGRAVQHRRGSPGNPAALSQLPQASDIVEVEGRRSISIPIPIAIWRGDAATLLAAPCPLPSVLYPQSEMMPCAPVQIGVNCVFF</sequence>
<dbReference type="STRING" id="485915.Dret_2372"/>
<reference evidence="3" key="1">
    <citation type="submission" date="2009-09" db="EMBL/GenBank/DDBJ databases">
        <title>The complete chromosome of Desulfohalobium retbaense DSM 5692.</title>
        <authorList>
            <consortium name="US DOE Joint Genome Institute (JGI-PGF)"/>
            <person name="Lucas S."/>
            <person name="Copeland A."/>
            <person name="Lapidus A."/>
            <person name="Glavina del Rio T."/>
            <person name="Dalin E."/>
            <person name="Tice H."/>
            <person name="Bruce D."/>
            <person name="Goodwin L."/>
            <person name="Pitluck S."/>
            <person name="Kyrpides N."/>
            <person name="Mavromatis K."/>
            <person name="Ivanova N."/>
            <person name="Mikhailova N."/>
            <person name="Munk A.C."/>
            <person name="Brettin T."/>
            <person name="Detter J.C."/>
            <person name="Han C."/>
            <person name="Tapia R."/>
            <person name="Larimer F."/>
            <person name="Land M."/>
            <person name="Hauser L."/>
            <person name="Markowitz V."/>
            <person name="Cheng J.-F."/>
            <person name="Hugenholtz P."/>
            <person name="Woyke T."/>
            <person name="Wu D."/>
            <person name="Spring S."/>
            <person name="Klenk H.-P."/>
            <person name="Eisen J.A."/>
        </authorList>
    </citation>
    <scope>NUCLEOTIDE SEQUENCE [LARGE SCALE GENOMIC DNA]</scope>
    <source>
        <strain evidence="3">DSM 5692</strain>
    </source>
</reference>
<gene>
    <name evidence="2" type="ordered locus">Dret_2372</name>
</gene>
<dbReference type="EMBL" id="CP001734">
    <property type="protein sequence ID" value="ACV69654.1"/>
    <property type="molecule type" value="Genomic_DNA"/>
</dbReference>
<protein>
    <submittedName>
        <fullName evidence="2">Uncharacterized protein</fullName>
    </submittedName>
</protein>
<evidence type="ECO:0000256" key="1">
    <source>
        <dbReference type="SAM" id="MobiDB-lite"/>
    </source>
</evidence>
<proteinExistence type="predicted"/>
<dbReference type="KEGG" id="drt:Dret_2372"/>
<reference evidence="2 3" key="2">
    <citation type="journal article" date="2010" name="Stand. Genomic Sci.">
        <title>Complete genome sequence of Desulfohalobium retbaense type strain (HR(100)).</title>
        <authorList>
            <person name="Spring S."/>
            <person name="Nolan M."/>
            <person name="Lapidus A."/>
            <person name="Glavina Del Rio T."/>
            <person name="Copeland A."/>
            <person name="Tice H."/>
            <person name="Cheng J.F."/>
            <person name="Lucas S."/>
            <person name="Land M."/>
            <person name="Chen F."/>
            <person name="Bruce D."/>
            <person name="Goodwin L."/>
            <person name="Pitluck S."/>
            <person name="Ivanova N."/>
            <person name="Mavromatis K."/>
            <person name="Mikhailova N."/>
            <person name="Pati A."/>
            <person name="Chen A."/>
            <person name="Palaniappan K."/>
            <person name="Hauser L."/>
            <person name="Chang Y.J."/>
            <person name="Jeffries C.D."/>
            <person name="Munk C."/>
            <person name="Kiss H."/>
            <person name="Chain P."/>
            <person name="Han C."/>
            <person name="Brettin T."/>
            <person name="Detter J.C."/>
            <person name="Schuler E."/>
            <person name="Goker M."/>
            <person name="Rohde M."/>
            <person name="Bristow J."/>
            <person name="Eisen J.A."/>
            <person name="Markowitz V."/>
            <person name="Hugenholtz P."/>
            <person name="Kyrpides N.C."/>
            <person name="Klenk H.P."/>
        </authorList>
    </citation>
    <scope>NUCLEOTIDE SEQUENCE [LARGE SCALE GENOMIC DNA]</scope>
    <source>
        <strain evidence="2 3">DSM 5692</strain>
    </source>
</reference>